<evidence type="ECO:0000313" key="5">
    <source>
        <dbReference type="Proteomes" id="UP001367508"/>
    </source>
</evidence>
<dbReference type="InterPro" id="IPR022175">
    <property type="entry name" value="BCAS3_dom"/>
</dbReference>
<dbReference type="EMBL" id="JAYMYQ010000004">
    <property type="protein sequence ID" value="KAK7337831.1"/>
    <property type="molecule type" value="Genomic_DNA"/>
</dbReference>
<keyword evidence="5" id="KW-1185">Reference proteome</keyword>
<proteinExistence type="predicted"/>
<evidence type="ECO:0000259" key="2">
    <source>
        <dbReference type="Pfam" id="PF12490"/>
    </source>
</evidence>
<name>A0AAN9LKW2_CANGL</name>
<dbReference type="FunFam" id="2.130.10.10:FF:000782">
    <property type="entry name" value="Autophagy-related protein 18h"/>
    <property type="match status" value="1"/>
</dbReference>
<dbReference type="GO" id="GO:0042594">
    <property type="term" value="P:response to starvation"/>
    <property type="evidence" value="ECO:0007669"/>
    <property type="project" value="TreeGrafter"/>
</dbReference>
<dbReference type="InterPro" id="IPR015943">
    <property type="entry name" value="WD40/YVTN_repeat-like_dom_sf"/>
</dbReference>
<dbReference type="PANTHER" id="PTHR13268:SF12">
    <property type="entry name" value="AUTOPHAGY-RELATED PROTEIN 18H"/>
    <property type="match status" value="1"/>
</dbReference>
<dbReference type="Pfam" id="PF12490">
    <property type="entry name" value="BCAS3"/>
    <property type="match status" value="1"/>
</dbReference>
<dbReference type="InterPro" id="IPR045142">
    <property type="entry name" value="BCAS3-like"/>
</dbReference>
<comment type="subcellular location">
    <subcellularLocation>
        <location evidence="1">Preautophagosomal structure</location>
    </subcellularLocation>
</comment>
<dbReference type="SMART" id="SM00320">
    <property type="entry name" value="WD40"/>
    <property type="match status" value="2"/>
</dbReference>
<dbReference type="Pfam" id="PF21034">
    <property type="entry name" value="BCAS3_WD40"/>
    <property type="match status" value="1"/>
</dbReference>
<feature type="domain" description="BCAS3 WD40" evidence="3">
    <location>
        <begin position="57"/>
        <end position="456"/>
    </location>
</feature>
<dbReference type="PROSITE" id="PS51257">
    <property type="entry name" value="PROKAR_LIPOPROTEIN"/>
    <property type="match status" value="1"/>
</dbReference>
<sequence>MKKESNVKSTGFISSSFNFISSCIKTASSGVHSHSKDQVLWACFDRLEFGPSSFKHVLLLGYSNGFQVLEVEDASNVRELASKHDDPVSFLQMQPIPERSNGCEGFKASHPLLLVVACDKSKIPGTMQNGVDGLLRDHTEAIAENMVSSATAVRFYSLRSHTYAHALRFRSTVYMVRCSSRIVAIGLAAQIYCFDALTLENKFSVVTHPVPQLGGPGMVGINIGYGPMAVGPRWLAYASNNCLLSNTGSVSPQSMSFPAVNPSTSPSNGNLFARYAKESGKHLAAGLINLSDLGYKTLSKYYQDLLPDGSNYPVSSNSSRQVSRYASHPAETDTAGVVVIKDFVSGAVVAQFRAHNSPISALCFDRSGTLLVTASIHGNNINIFQIIPSSSRNGSGCQSGNWNYSHVHLYKLHRGMTSAMIQDICISHSSQWIAIISSKGTCHIFILAAFAGETVLQIQDHDTEGPVLFPALPLPWWFTPCLTVKQQETCPAPPLPVVLSVVSRIKNSNAGWLNIVSNAASSAAGKVSIPSGAVSAIFHSSIPNDAHSALSKIHALEHLLVYTPSGHLIQYRLLPSLGAEPSGAIPRIDPVPSAQVQEEDMRVKVEPIQWWDVCRRHDWPEREVHILGNTLKAPETILETYDCQYNSVVNNNSIKLREQCYISNAEVQISSTRIPIWRKSEVSFFAMSPLEAKEMNLCEFNASGEMEIENITINEVEIRQKDLLPIFNHFNGVQSTWVDRGLVKGRSSSSSSDSHGAEELSGDAVMPHSKLMIPGSALKADVACCLSENEIGGKNRGKVVLESSLSNLETVNLDDISGGGVKDL</sequence>
<dbReference type="GO" id="GO:0000407">
    <property type="term" value="C:phagophore assembly site"/>
    <property type="evidence" value="ECO:0007669"/>
    <property type="project" value="UniProtKB-SubCell"/>
</dbReference>
<dbReference type="Gene3D" id="2.130.10.10">
    <property type="entry name" value="YVTN repeat-like/Quinoprotein amine dehydrogenase"/>
    <property type="match status" value="1"/>
</dbReference>
<gene>
    <name evidence="4" type="ORF">VNO77_18418</name>
</gene>
<evidence type="ECO:0000313" key="4">
    <source>
        <dbReference type="EMBL" id="KAK7337831.1"/>
    </source>
</evidence>
<reference evidence="4 5" key="1">
    <citation type="submission" date="2024-01" db="EMBL/GenBank/DDBJ databases">
        <title>The genomes of 5 underutilized Papilionoideae crops provide insights into root nodulation and disease resistanc.</title>
        <authorList>
            <person name="Jiang F."/>
        </authorList>
    </citation>
    <scope>NUCLEOTIDE SEQUENCE [LARGE SCALE GENOMIC DNA]</scope>
    <source>
        <strain evidence="4">LVBAO_FW01</strain>
        <tissue evidence="4">Leaves</tissue>
    </source>
</reference>
<dbReference type="GO" id="GO:0006914">
    <property type="term" value="P:autophagy"/>
    <property type="evidence" value="ECO:0007669"/>
    <property type="project" value="InterPro"/>
</dbReference>
<comment type="caution">
    <text evidence="4">The sequence shown here is derived from an EMBL/GenBank/DDBJ whole genome shotgun (WGS) entry which is preliminary data.</text>
</comment>
<dbReference type="SUPFAM" id="SSF50978">
    <property type="entry name" value="WD40 repeat-like"/>
    <property type="match status" value="1"/>
</dbReference>
<accession>A0AAN9LKW2</accession>
<dbReference type="AlphaFoldDB" id="A0AAN9LKW2"/>
<evidence type="ECO:0000256" key="1">
    <source>
        <dbReference type="ARBA" id="ARBA00004329"/>
    </source>
</evidence>
<feature type="domain" description="BCAS3" evidence="2">
    <location>
        <begin position="594"/>
        <end position="727"/>
    </location>
</feature>
<dbReference type="PANTHER" id="PTHR13268">
    <property type="entry name" value="BREAST CARCINOMA AMPLIFIED SEQUENCE 3"/>
    <property type="match status" value="1"/>
</dbReference>
<organism evidence="4 5">
    <name type="scientific">Canavalia gladiata</name>
    <name type="common">Sword bean</name>
    <name type="synonym">Dolichos gladiatus</name>
    <dbReference type="NCBI Taxonomy" id="3824"/>
    <lineage>
        <taxon>Eukaryota</taxon>
        <taxon>Viridiplantae</taxon>
        <taxon>Streptophyta</taxon>
        <taxon>Embryophyta</taxon>
        <taxon>Tracheophyta</taxon>
        <taxon>Spermatophyta</taxon>
        <taxon>Magnoliopsida</taxon>
        <taxon>eudicotyledons</taxon>
        <taxon>Gunneridae</taxon>
        <taxon>Pentapetalae</taxon>
        <taxon>rosids</taxon>
        <taxon>fabids</taxon>
        <taxon>Fabales</taxon>
        <taxon>Fabaceae</taxon>
        <taxon>Papilionoideae</taxon>
        <taxon>50 kb inversion clade</taxon>
        <taxon>NPAAA clade</taxon>
        <taxon>indigoferoid/millettioid clade</taxon>
        <taxon>Phaseoleae</taxon>
        <taxon>Canavalia</taxon>
    </lineage>
</organism>
<dbReference type="Proteomes" id="UP001367508">
    <property type="component" value="Unassembled WGS sequence"/>
</dbReference>
<protein>
    <submittedName>
        <fullName evidence="4">Uncharacterized protein</fullName>
    </submittedName>
</protein>
<dbReference type="InterPro" id="IPR036322">
    <property type="entry name" value="WD40_repeat_dom_sf"/>
</dbReference>
<evidence type="ECO:0000259" key="3">
    <source>
        <dbReference type="Pfam" id="PF21034"/>
    </source>
</evidence>
<dbReference type="InterPro" id="IPR001680">
    <property type="entry name" value="WD40_rpt"/>
</dbReference>
<dbReference type="InterPro" id="IPR048382">
    <property type="entry name" value="BCAS3_WD40"/>
</dbReference>